<dbReference type="AlphaFoldDB" id="A0A4C1SZW5"/>
<protein>
    <submittedName>
        <fullName evidence="9">Serine protease 3</fullName>
    </submittedName>
</protein>
<dbReference type="SMART" id="SM00020">
    <property type="entry name" value="Tryp_SPc"/>
    <property type="match status" value="1"/>
</dbReference>
<dbReference type="OrthoDB" id="10002959at2759"/>
<dbReference type="Gene3D" id="2.40.10.10">
    <property type="entry name" value="Trypsin-like serine proteases"/>
    <property type="match status" value="2"/>
</dbReference>
<dbReference type="InterPro" id="IPR033116">
    <property type="entry name" value="TRYPSIN_SER"/>
</dbReference>
<keyword evidence="7" id="KW-0732">Signal</keyword>
<sequence>MKVFVFIALTVATTCAFDLRRSAELKQRNIVAPAIGIEGRITNGQDAAPGQFPYQVALFCKAEKPLHFCGGSIISPTYILTAAHCTAGVLSIDAYLGSTKRTSPELIHHIPKDQIYTHPKYIPATVSNDIALLKMPHTAFTKTIQAIKLPARSTSYSTYTGDEAITSGWGRTSDSSGVSDDLKYASFEIISNTECRSDFDILVTSKKICTSTPNAVSACQGDSGGPLALASTGTQVGIVSFGSNKGCTKEIAVVYTRVTSYLDWIDSIINN</sequence>
<dbReference type="InterPro" id="IPR050430">
    <property type="entry name" value="Peptidase_S1"/>
</dbReference>
<dbReference type="InterPro" id="IPR018114">
    <property type="entry name" value="TRYPSIN_HIS"/>
</dbReference>
<evidence type="ECO:0000256" key="6">
    <source>
        <dbReference type="RuleBase" id="RU363034"/>
    </source>
</evidence>
<dbReference type="PRINTS" id="PR00722">
    <property type="entry name" value="CHYMOTRYPSIN"/>
</dbReference>
<dbReference type="PANTHER" id="PTHR24276">
    <property type="entry name" value="POLYSERASE-RELATED"/>
    <property type="match status" value="1"/>
</dbReference>
<feature type="chain" id="PRO_5020041606" evidence="7">
    <location>
        <begin position="17"/>
        <end position="271"/>
    </location>
</feature>
<dbReference type="Proteomes" id="UP000299102">
    <property type="component" value="Unassembled WGS sequence"/>
</dbReference>
<keyword evidence="2 6" id="KW-0645">Protease</keyword>
<evidence type="ECO:0000256" key="4">
    <source>
        <dbReference type="ARBA" id="ARBA00022825"/>
    </source>
</evidence>
<dbReference type="GO" id="GO:0006508">
    <property type="term" value="P:proteolysis"/>
    <property type="evidence" value="ECO:0007669"/>
    <property type="project" value="UniProtKB-KW"/>
</dbReference>
<keyword evidence="5" id="KW-1015">Disulfide bond</keyword>
<dbReference type="InterPro" id="IPR043504">
    <property type="entry name" value="Peptidase_S1_PA_chymotrypsin"/>
</dbReference>
<accession>A0A4C1SZW5</accession>
<dbReference type="InterPro" id="IPR009003">
    <property type="entry name" value="Peptidase_S1_PA"/>
</dbReference>
<name>A0A4C1SZW5_EUMVA</name>
<evidence type="ECO:0000259" key="8">
    <source>
        <dbReference type="PROSITE" id="PS50240"/>
    </source>
</evidence>
<dbReference type="GO" id="GO:0004252">
    <property type="term" value="F:serine-type endopeptidase activity"/>
    <property type="evidence" value="ECO:0007669"/>
    <property type="project" value="InterPro"/>
</dbReference>
<evidence type="ECO:0000256" key="5">
    <source>
        <dbReference type="ARBA" id="ARBA00023157"/>
    </source>
</evidence>
<evidence type="ECO:0000313" key="9">
    <source>
        <dbReference type="EMBL" id="GBP06787.1"/>
    </source>
</evidence>
<dbReference type="InterPro" id="IPR001254">
    <property type="entry name" value="Trypsin_dom"/>
</dbReference>
<keyword evidence="3 6" id="KW-0378">Hydrolase</keyword>
<dbReference type="EMBL" id="BGZK01004088">
    <property type="protein sequence ID" value="GBP06787.1"/>
    <property type="molecule type" value="Genomic_DNA"/>
</dbReference>
<keyword evidence="10" id="KW-1185">Reference proteome</keyword>
<reference evidence="9 10" key="1">
    <citation type="journal article" date="2019" name="Commun. Biol.">
        <title>The bagworm genome reveals a unique fibroin gene that provides high tensile strength.</title>
        <authorList>
            <person name="Kono N."/>
            <person name="Nakamura H."/>
            <person name="Ohtoshi R."/>
            <person name="Tomita M."/>
            <person name="Numata K."/>
            <person name="Arakawa K."/>
        </authorList>
    </citation>
    <scope>NUCLEOTIDE SEQUENCE [LARGE SCALE GENOMIC DNA]</scope>
</reference>
<evidence type="ECO:0000256" key="3">
    <source>
        <dbReference type="ARBA" id="ARBA00022801"/>
    </source>
</evidence>
<organism evidence="9 10">
    <name type="scientific">Eumeta variegata</name>
    <name type="common">Bagworm moth</name>
    <name type="synonym">Eumeta japonica</name>
    <dbReference type="NCBI Taxonomy" id="151549"/>
    <lineage>
        <taxon>Eukaryota</taxon>
        <taxon>Metazoa</taxon>
        <taxon>Ecdysozoa</taxon>
        <taxon>Arthropoda</taxon>
        <taxon>Hexapoda</taxon>
        <taxon>Insecta</taxon>
        <taxon>Pterygota</taxon>
        <taxon>Neoptera</taxon>
        <taxon>Endopterygota</taxon>
        <taxon>Lepidoptera</taxon>
        <taxon>Glossata</taxon>
        <taxon>Ditrysia</taxon>
        <taxon>Tineoidea</taxon>
        <taxon>Psychidae</taxon>
        <taxon>Oiketicinae</taxon>
        <taxon>Eumeta</taxon>
    </lineage>
</organism>
<dbReference type="InterPro" id="IPR001314">
    <property type="entry name" value="Peptidase_S1A"/>
</dbReference>
<evidence type="ECO:0000256" key="2">
    <source>
        <dbReference type="ARBA" id="ARBA00022670"/>
    </source>
</evidence>
<dbReference type="CDD" id="cd00190">
    <property type="entry name" value="Tryp_SPc"/>
    <property type="match status" value="1"/>
</dbReference>
<dbReference type="SUPFAM" id="SSF50494">
    <property type="entry name" value="Trypsin-like serine proteases"/>
    <property type="match status" value="1"/>
</dbReference>
<dbReference type="Pfam" id="PF00089">
    <property type="entry name" value="Trypsin"/>
    <property type="match status" value="1"/>
</dbReference>
<feature type="signal peptide" evidence="7">
    <location>
        <begin position="1"/>
        <end position="16"/>
    </location>
</feature>
<keyword evidence="4 6" id="KW-0720">Serine protease</keyword>
<evidence type="ECO:0000256" key="1">
    <source>
        <dbReference type="ARBA" id="ARBA00007664"/>
    </source>
</evidence>
<comment type="caution">
    <text evidence="9">The sequence shown here is derived from an EMBL/GenBank/DDBJ whole genome shotgun (WGS) entry which is preliminary data.</text>
</comment>
<dbReference type="PROSITE" id="PS00135">
    <property type="entry name" value="TRYPSIN_SER"/>
    <property type="match status" value="1"/>
</dbReference>
<dbReference type="STRING" id="151549.A0A4C1SZW5"/>
<gene>
    <name evidence="9" type="primary">Jon99Ci</name>
    <name evidence="9" type="ORF">EVAR_73544_1</name>
</gene>
<proteinExistence type="inferred from homology"/>
<dbReference type="PROSITE" id="PS00134">
    <property type="entry name" value="TRYPSIN_HIS"/>
    <property type="match status" value="1"/>
</dbReference>
<dbReference type="PROSITE" id="PS50240">
    <property type="entry name" value="TRYPSIN_DOM"/>
    <property type="match status" value="1"/>
</dbReference>
<evidence type="ECO:0000313" key="10">
    <source>
        <dbReference type="Proteomes" id="UP000299102"/>
    </source>
</evidence>
<dbReference type="PANTHER" id="PTHR24276:SF98">
    <property type="entry name" value="FI18310P1-RELATED"/>
    <property type="match status" value="1"/>
</dbReference>
<dbReference type="FunFam" id="2.40.10.10:FF:000034">
    <property type="entry name" value="Eupolytin"/>
    <property type="match status" value="1"/>
</dbReference>
<feature type="domain" description="Peptidase S1" evidence="8">
    <location>
        <begin position="41"/>
        <end position="270"/>
    </location>
</feature>
<comment type="similarity">
    <text evidence="1">Belongs to the peptidase S1 family.</text>
</comment>
<evidence type="ECO:0000256" key="7">
    <source>
        <dbReference type="SAM" id="SignalP"/>
    </source>
</evidence>